<evidence type="ECO:0000259" key="1">
    <source>
        <dbReference type="Pfam" id="PF06114"/>
    </source>
</evidence>
<dbReference type="RefSeq" id="WP_052205468.1">
    <property type="nucleotide sequence ID" value="NZ_CP012342.1"/>
</dbReference>
<dbReference type="InterPro" id="IPR010359">
    <property type="entry name" value="IrrE_HExxH"/>
</dbReference>
<evidence type="ECO:0000313" key="3">
    <source>
        <dbReference type="Proteomes" id="UP000060016"/>
    </source>
</evidence>
<dbReference type="Gene3D" id="1.10.10.2910">
    <property type="match status" value="1"/>
</dbReference>
<feature type="domain" description="IrrE N-terminal-like" evidence="1">
    <location>
        <begin position="168"/>
        <end position="275"/>
    </location>
</feature>
<accession>A0A0K1RDF1</accession>
<gene>
    <name evidence="2" type="ORF">AK829_08560</name>
</gene>
<dbReference type="KEGG" id="crie:AK829_08560"/>
<sequence length="381" mass="42639">MTVRVDIAASTLRWAIQRTGVTVEELAQKSDFRLVRQWLEGEVFPTLRQAQHLASLACIPFGYLLLDDPTDDQPDFPDFRTVDSKKVTEFSPELKETIYACERRLGWYAEFARAEGIEPPCFGGEWTLRDNPDDAVRALLPQLADAGWKPGRAATGRENVLELAEAIEHCGVLVMRNSVLGNNNHRKLDIDEFRAFTLLDGAYPLIFINGSDYKVGQYFSLAHELGHVLLAAEGLTGAMNDHHDVERWCNRFAAALLLPQHALLQEWDRNPDLKRITEWAYDAYRVSADTALWSLVGQRRLGKPQVQEFLRQRPSNPTPPIVSGGGDFFVTLKSRLGGRFLDTVTGAYADGAISQEEASRQLGIAKTATLKNAVTRMQEVA</sequence>
<dbReference type="EMBL" id="CP012342">
    <property type="protein sequence ID" value="AKV59196.1"/>
    <property type="molecule type" value="Genomic_DNA"/>
</dbReference>
<reference evidence="2 3" key="1">
    <citation type="submission" date="2015-08" db="EMBL/GenBank/DDBJ databases">
        <authorList>
            <person name="Babu N.S."/>
            <person name="Beckwith C.J."/>
            <person name="Beseler K.G."/>
            <person name="Brison A."/>
            <person name="Carone J.V."/>
            <person name="Caskin T.P."/>
            <person name="Diamond M."/>
            <person name="Durham M.E."/>
            <person name="Foxe J.M."/>
            <person name="Go M."/>
            <person name="Henderson B.A."/>
            <person name="Jones I.B."/>
            <person name="McGettigan J.A."/>
            <person name="Micheletti S.J."/>
            <person name="Nasrallah M.E."/>
            <person name="Ortiz D."/>
            <person name="Piller C.R."/>
            <person name="Privatt S.R."/>
            <person name="Schneider S.L."/>
            <person name="Sharp S."/>
            <person name="Smith T.C."/>
            <person name="Stanton J.D."/>
            <person name="Ullery H.E."/>
            <person name="Wilson R.J."/>
            <person name="Serrano M.G."/>
            <person name="Buck G."/>
            <person name="Lee V."/>
            <person name="Wang Y."/>
            <person name="Carvalho R."/>
            <person name="Voegtly L."/>
            <person name="Shi R."/>
            <person name="Duckworth R."/>
            <person name="Johnson A."/>
            <person name="Loviza R."/>
            <person name="Walstead R."/>
            <person name="Shah Z."/>
            <person name="Kiflezghi M."/>
            <person name="Wade K."/>
            <person name="Ball S.L."/>
            <person name="Bradley K.W."/>
            <person name="Asai D.J."/>
            <person name="Bowman C.A."/>
            <person name="Russell D.A."/>
            <person name="Pope W.H."/>
            <person name="Jacobs-Sera D."/>
            <person name="Hendrix R.W."/>
            <person name="Hatfull G.F."/>
        </authorList>
    </citation>
    <scope>NUCLEOTIDE SEQUENCE [LARGE SCALE GENOMIC DNA]</scope>
    <source>
        <strain evidence="2 3">PUDD_83A45</strain>
    </source>
</reference>
<evidence type="ECO:0000313" key="2">
    <source>
        <dbReference type="EMBL" id="AKV59196.1"/>
    </source>
</evidence>
<keyword evidence="3" id="KW-1185">Reference proteome</keyword>
<protein>
    <recommendedName>
        <fullName evidence="1">IrrE N-terminal-like domain-containing protein</fullName>
    </recommendedName>
</protein>
<dbReference type="InterPro" id="IPR052345">
    <property type="entry name" value="Rad_response_metalloprotease"/>
</dbReference>
<organism evidence="2 3">
    <name type="scientific">Corynebacterium riegelii</name>
    <dbReference type="NCBI Taxonomy" id="156976"/>
    <lineage>
        <taxon>Bacteria</taxon>
        <taxon>Bacillati</taxon>
        <taxon>Actinomycetota</taxon>
        <taxon>Actinomycetes</taxon>
        <taxon>Mycobacteriales</taxon>
        <taxon>Corynebacteriaceae</taxon>
        <taxon>Corynebacterium</taxon>
    </lineage>
</organism>
<dbReference type="PANTHER" id="PTHR43236">
    <property type="entry name" value="ANTITOXIN HIGA1"/>
    <property type="match status" value="1"/>
</dbReference>
<dbReference type="Pfam" id="PF06114">
    <property type="entry name" value="Peptidase_M78"/>
    <property type="match status" value="1"/>
</dbReference>
<proteinExistence type="predicted"/>
<name>A0A0K1RDF1_9CORY</name>
<dbReference type="AlphaFoldDB" id="A0A0K1RDF1"/>
<dbReference type="PANTHER" id="PTHR43236:SF2">
    <property type="entry name" value="BLL0069 PROTEIN"/>
    <property type="match status" value="1"/>
</dbReference>
<dbReference type="Proteomes" id="UP000060016">
    <property type="component" value="Chromosome"/>
</dbReference>
<dbReference type="PATRIC" id="fig|156976.3.peg.1713"/>